<keyword evidence="4" id="KW-0597">Phosphoprotein</keyword>
<dbReference type="InterPro" id="IPR004358">
    <property type="entry name" value="Sig_transdc_His_kin-like_C"/>
</dbReference>
<dbReference type="Gene3D" id="3.30.565.10">
    <property type="entry name" value="Histidine kinase-like ATPase, C-terminal domain"/>
    <property type="match status" value="1"/>
</dbReference>
<evidence type="ECO:0000256" key="8">
    <source>
        <dbReference type="SAM" id="Phobius"/>
    </source>
</evidence>
<dbReference type="CDD" id="cd06225">
    <property type="entry name" value="HAMP"/>
    <property type="match status" value="1"/>
</dbReference>
<dbReference type="CDD" id="cd00082">
    <property type="entry name" value="HisKA"/>
    <property type="match status" value="1"/>
</dbReference>
<feature type="transmembrane region" description="Helical" evidence="8">
    <location>
        <begin position="142"/>
        <end position="159"/>
    </location>
</feature>
<dbReference type="EC" id="2.7.13.3" evidence="3"/>
<dbReference type="InterPro" id="IPR003660">
    <property type="entry name" value="HAMP_dom"/>
</dbReference>
<keyword evidence="6" id="KW-0418">Kinase</keyword>
<feature type="transmembrane region" description="Helical" evidence="8">
    <location>
        <begin position="275"/>
        <end position="294"/>
    </location>
</feature>
<proteinExistence type="predicted"/>
<organism evidence="11 12">
    <name type="scientific">Nibrella saemangeumensis</name>
    <dbReference type="NCBI Taxonomy" id="1084526"/>
    <lineage>
        <taxon>Bacteria</taxon>
        <taxon>Pseudomonadati</taxon>
        <taxon>Bacteroidota</taxon>
        <taxon>Cytophagia</taxon>
        <taxon>Cytophagales</taxon>
        <taxon>Spirosomataceae</taxon>
        <taxon>Nibrella</taxon>
    </lineage>
</organism>
<dbReference type="Gene3D" id="1.10.287.130">
    <property type="match status" value="1"/>
</dbReference>
<dbReference type="SMART" id="SM00304">
    <property type="entry name" value="HAMP"/>
    <property type="match status" value="1"/>
</dbReference>
<dbReference type="RefSeq" id="WP_345250361.1">
    <property type="nucleotide sequence ID" value="NZ_BAABHD010000084.1"/>
</dbReference>
<dbReference type="PANTHER" id="PTHR43065">
    <property type="entry name" value="SENSOR HISTIDINE KINASE"/>
    <property type="match status" value="1"/>
</dbReference>
<protein>
    <recommendedName>
        <fullName evidence="3">histidine kinase</fullName>
        <ecNumber evidence="3">2.7.13.3</ecNumber>
    </recommendedName>
</protein>
<name>A0ABP8NT72_9BACT</name>
<dbReference type="Pfam" id="PF02518">
    <property type="entry name" value="HATPase_c"/>
    <property type="match status" value="1"/>
</dbReference>
<keyword evidence="8" id="KW-0812">Transmembrane</keyword>
<feature type="coiled-coil region" evidence="7">
    <location>
        <begin position="354"/>
        <end position="402"/>
    </location>
</feature>
<dbReference type="InterPro" id="IPR036097">
    <property type="entry name" value="HisK_dim/P_sf"/>
</dbReference>
<comment type="subcellular location">
    <subcellularLocation>
        <location evidence="2">Membrane</location>
    </subcellularLocation>
</comment>
<feature type="domain" description="HAMP" evidence="10">
    <location>
        <begin position="296"/>
        <end position="348"/>
    </location>
</feature>
<evidence type="ECO:0000256" key="7">
    <source>
        <dbReference type="SAM" id="Coils"/>
    </source>
</evidence>
<dbReference type="SMART" id="SM00387">
    <property type="entry name" value="HATPase_c"/>
    <property type="match status" value="1"/>
</dbReference>
<feature type="domain" description="Histidine kinase" evidence="9">
    <location>
        <begin position="411"/>
        <end position="651"/>
    </location>
</feature>
<dbReference type="PRINTS" id="PR00344">
    <property type="entry name" value="BCTRLSENSOR"/>
</dbReference>
<dbReference type="PROSITE" id="PS50109">
    <property type="entry name" value="HIS_KIN"/>
    <property type="match status" value="1"/>
</dbReference>
<feature type="transmembrane region" description="Helical" evidence="8">
    <location>
        <begin position="179"/>
        <end position="198"/>
    </location>
</feature>
<evidence type="ECO:0000256" key="1">
    <source>
        <dbReference type="ARBA" id="ARBA00000085"/>
    </source>
</evidence>
<feature type="transmembrane region" description="Helical" evidence="8">
    <location>
        <begin position="204"/>
        <end position="224"/>
    </location>
</feature>
<feature type="transmembrane region" description="Helical" evidence="8">
    <location>
        <begin position="64"/>
        <end position="84"/>
    </location>
</feature>
<keyword evidence="7" id="KW-0175">Coiled coil</keyword>
<dbReference type="Pfam" id="PF00672">
    <property type="entry name" value="HAMP"/>
    <property type="match status" value="1"/>
</dbReference>
<evidence type="ECO:0000256" key="3">
    <source>
        <dbReference type="ARBA" id="ARBA00012438"/>
    </source>
</evidence>
<dbReference type="SUPFAM" id="SSF158472">
    <property type="entry name" value="HAMP domain-like"/>
    <property type="match status" value="1"/>
</dbReference>
<feature type="transmembrane region" description="Helical" evidence="8">
    <location>
        <begin position="236"/>
        <end position="255"/>
    </location>
</feature>
<dbReference type="SUPFAM" id="SSF47384">
    <property type="entry name" value="Homodimeric domain of signal transducing histidine kinase"/>
    <property type="match status" value="1"/>
</dbReference>
<keyword evidence="8" id="KW-1133">Transmembrane helix</keyword>
<comment type="catalytic activity">
    <reaction evidence="1">
        <text>ATP + protein L-histidine = ADP + protein N-phospho-L-histidine.</text>
        <dbReference type="EC" id="2.7.13.3"/>
    </reaction>
</comment>
<dbReference type="EMBL" id="BAABHD010000084">
    <property type="protein sequence ID" value="GAA4471026.1"/>
    <property type="molecule type" value="Genomic_DNA"/>
</dbReference>
<dbReference type="PANTHER" id="PTHR43065:SF42">
    <property type="entry name" value="TWO-COMPONENT SENSOR PPRA"/>
    <property type="match status" value="1"/>
</dbReference>
<dbReference type="SUPFAM" id="SSF55874">
    <property type="entry name" value="ATPase domain of HSP90 chaperone/DNA topoisomerase II/histidine kinase"/>
    <property type="match status" value="1"/>
</dbReference>
<keyword evidence="8" id="KW-0472">Membrane</keyword>
<dbReference type="Proteomes" id="UP001501175">
    <property type="component" value="Unassembled WGS sequence"/>
</dbReference>
<dbReference type="InterPro" id="IPR003661">
    <property type="entry name" value="HisK_dim/P_dom"/>
</dbReference>
<feature type="transmembrane region" description="Helical" evidence="8">
    <location>
        <begin position="39"/>
        <end position="58"/>
    </location>
</feature>
<evidence type="ECO:0000313" key="12">
    <source>
        <dbReference type="Proteomes" id="UP001501175"/>
    </source>
</evidence>
<dbReference type="PROSITE" id="PS50885">
    <property type="entry name" value="HAMP"/>
    <property type="match status" value="1"/>
</dbReference>
<dbReference type="InterPro" id="IPR003594">
    <property type="entry name" value="HATPase_dom"/>
</dbReference>
<evidence type="ECO:0000256" key="6">
    <source>
        <dbReference type="ARBA" id="ARBA00022777"/>
    </source>
</evidence>
<dbReference type="InterPro" id="IPR005467">
    <property type="entry name" value="His_kinase_dom"/>
</dbReference>
<accession>A0ABP8NT72</accession>
<keyword evidence="5" id="KW-0808">Transferase</keyword>
<evidence type="ECO:0000259" key="10">
    <source>
        <dbReference type="PROSITE" id="PS50885"/>
    </source>
</evidence>
<dbReference type="InterPro" id="IPR036890">
    <property type="entry name" value="HATPase_C_sf"/>
</dbReference>
<comment type="caution">
    <text evidence="11">The sequence shown here is derived from an EMBL/GenBank/DDBJ whole genome shotgun (WGS) entry which is preliminary data.</text>
</comment>
<evidence type="ECO:0000259" key="9">
    <source>
        <dbReference type="PROSITE" id="PS50109"/>
    </source>
</evidence>
<feature type="transmembrane region" description="Helical" evidence="8">
    <location>
        <begin position="105"/>
        <end position="122"/>
    </location>
</feature>
<keyword evidence="12" id="KW-1185">Reference proteome</keyword>
<dbReference type="Gene3D" id="6.10.340.10">
    <property type="match status" value="1"/>
</dbReference>
<gene>
    <name evidence="11" type="ORF">GCM10023189_60790</name>
</gene>
<sequence length="655" mass="73457">MNPFLLSSYALMALLHITLAGMAIIGLTRNPGQSPYKVWLLRCIWASVFWQIMGFIDTGLRPDIAAAVVRVTSILFCAGLYLAHIAKSQLPYLFPVPSFGQERKWVLGILLVMSLVFVLIQTRYNLSDHPQNWSPFNRAHTLIALFAILPSFWSMTVYLRKAYYFLHRDKSLVDPCLKLALTDVGFVVSVIPLLYPGVAHPLGLPIYFFGTWLLFQFFVFLFIIYSTFPIRFQDKLIGFVFASGVSILMYVSLLLVPFTHTVADRMAHQDALRTLALLMIGSAVFLLWVFPIILKVSLVRPLQQLLTGIERADQGDLTVQVPVGLLDEFGILAQSFNKMTSSLKQFKDELIHYADTLEMKVDERTRQIRSQKEEIETQRNQLEQTLKELKVTQAQLIQKEKMASLGELTAGIAHEIQNPLNFVTNFSELSVKLVAELKEEVSAGHTQDALDIADDLSLNMARINHHGKRADGIVKGMLEHSRTSTGEKQPTNLNALAEEYLRLAYQGQLAKDDTFTCKLITTFEPELGMVELVPQDIGRILLNLYNNALYAVRTRARSGGPGEYQPRLEVTTHRGNGKIEIRVKDNGTGIPADIINKIYQPFFTTKPTGEGTGLGLSLTYDIVTKGHGGDLSVETQEGQYTEFTVSLPVTNPKTN</sequence>
<evidence type="ECO:0000256" key="4">
    <source>
        <dbReference type="ARBA" id="ARBA00022553"/>
    </source>
</evidence>
<evidence type="ECO:0000256" key="5">
    <source>
        <dbReference type="ARBA" id="ARBA00022679"/>
    </source>
</evidence>
<evidence type="ECO:0000256" key="2">
    <source>
        <dbReference type="ARBA" id="ARBA00004370"/>
    </source>
</evidence>
<feature type="transmembrane region" description="Helical" evidence="8">
    <location>
        <begin position="6"/>
        <end position="27"/>
    </location>
</feature>
<evidence type="ECO:0000313" key="11">
    <source>
        <dbReference type="EMBL" id="GAA4471026.1"/>
    </source>
</evidence>
<reference evidence="12" key="1">
    <citation type="journal article" date="2019" name="Int. J. Syst. Evol. Microbiol.">
        <title>The Global Catalogue of Microorganisms (GCM) 10K type strain sequencing project: providing services to taxonomists for standard genome sequencing and annotation.</title>
        <authorList>
            <consortium name="The Broad Institute Genomics Platform"/>
            <consortium name="The Broad Institute Genome Sequencing Center for Infectious Disease"/>
            <person name="Wu L."/>
            <person name="Ma J."/>
        </authorList>
    </citation>
    <scope>NUCLEOTIDE SEQUENCE [LARGE SCALE GENOMIC DNA]</scope>
    <source>
        <strain evidence="12">JCM 17927</strain>
    </source>
</reference>